<proteinExistence type="predicted"/>
<name>A0A6S7CLD6_9BURK</name>
<evidence type="ECO:0000313" key="3">
    <source>
        <dbReference type="Proteomes" id="UP000494115"/>
    </source>
</evidence>
<dbReference type="Gene3D" id="3.40.50.150">
    <property type="entry name" value="Vaccinia Virus protein VP39"/>
    <property type="match status" value="1"/>
</dbReference>
<dbReference type="SUPFAM" id="SSF53335">
    <property type="entry name" value="S-adenosyl-L-methionine-dependent methyltransferases"/>
    <property type="match status" value="1"/>
</dbReference>
<dbReference type="InterPro" id="IPR029063">
    <property type="entry name" value="SAM-dependent_MTases_sf"/>
</dbReference>
<feature type="domain" description="Methyltransferase type 11" evidence="1">
    <location>
        <begin position="69"/>
        <end position="134"/>
    </location>
</feature>
<dbReference type="RefSeq" id="WP_175105910.1">
    <property type="nucleotide sequence ID" value="NZ_CADIKM010000016.1"/>
</dbReference>
<dbReference type="Proteomes" id="UP000494115">
    <property type="component" value="Unassembled WGS sequence"/>
</dbReference>
<dbReference type="Pfam" id="PF08241">
    <property type="entry name" value="Methyltransf_11"/>
    <property type="match status" value="1"/>
</dbReference>
<dbReference type="InterPro" id="IPR013216">
    <property type="entry name" value="Methyltransf_11"/>
</dbReference>
<sequence>MLPTQRTDSQLIEANRAFYDALWLGASLVEAQHFNTWPLVRPLAERFATRLEVAPGLRPRLPIEHTQFVDLSAPAVRNLCEHGANARVGQISALPFADGSFELVCALDIVEHVDDDERALAELVRVTHEGGTLLLSVPLHPSKWTSFDDLVGHRRRYEPEHLRDTLTQHGLMIERSAAYGMQPESSRLLDFGVWGLTHHPRFAAWLYNRVLMPIGMRFQKPLVFSEGLPDMAGIDEILLVCVKNVRLAGTA</sequence>
<evidence type="ECO:0000259" key="1">
    <source>
        <dbReference type="Pfam" id="PF08241"/>
    </source>
</evidence>
<dbReference type="EMBL" id="CADIKM010000016">
    <property type="protein sequence ID" value="CAB3792709.1"/>
    <property type="molecule type" value="Genomic_DNA"/>
</dbReference>
<evidence type="ECO:0000313" key="2">
    <source>
        <dbReference type="EMBL" id="CAB3792709.1"/>
    </source>
</evidence>
<organism evidence="2 3">
    <name type="scientific">Pararobbsia alpina</name>
    <dbReference type="NCBI Taxonomy" id="621374"/>
    <lineage>
        <taxon>Bacteria</taxon>
        <taxon>Pseudomonadati</taxon>
        <taxon>Pseudomonadota</taxon>
        <taxon>Betaproteobacteria</taxon>
        <taxon>Burkholderiales</taxon>
        <taxon>Burkholderiaceae</taxon>
        <taxon>Pararobbsia</taxon>
    </lineage>
</organism>
<dbReference type="AlphaFoldDB" id="A0A6S7CLD6"/>
<keyword evidence="3" id="KW-1185">Reference proteome</keyword>
<dbReference type="GO" id="GO:0008757">
    <property type="term" value="F:S-adenosylmethionine-dependent methyltransferase activity"/>
    <property type="evidence" value="ECO:0007669"/>
    <property type="project" value="InterPro"/>
</dbReference>
<protein>
    <recommendedName>
        <fullName evidence="1">Methyltransferase type 11 domain-containing protein</fullName>
    </recommendedName>
</protein>
<reference evidence="2 3" key="1">
    <citation type="submission" date="2020-04" db="EMBL/GenBank/DDBJ databases">
        <authorList>
            <person name="De Canck E."/>
        </authorList>
    </citation>
    <scope>NUCLEOTIDE SEQUENCE [LARGE SCALE GENOMIC DNA]</scope>
    <source>
        <strain evidence="2 3">LMG 28138</strain>
    </source>
</reference>
<accession>A0A6S7CLD6</accession>
<gene>
    <name evidence="2" type="ORF">LMG28138_03382</name>
</gene>